<evidence type="ECO:0000256" key="1">
    <source>
        <dbReference type="ARBA" id="ARBA00009477"/>
    </source>
</evidence>
<dbReference type="Gene3D" id="2.40.50.100">
    <property type="match status" value="2"/>
</dbReference>
<reference evidence="6 7" key="1">
    <citation type="journal article" date="2010" name="Stand. Genomic Sci.">
        <title>Complete genome sequence of Aminobacterium colombiense type strain (ALA-1).</title>
        <authorList>
            <person name="Chertkov O."/>
            <person name="Sikorski J."/>
            <person name="Brambilla E."/>
            <person name="Lapidus A."/>
            <person name="Copeland A."/>
            <person name="Glavina Del Rio T."/>
            <person name="Nolan M."/>
            <person name="Lucas S."/>
            <person name="Tice H."/>
            <person name="Cheng J.F."/>
            <person name="Han C."/>
            <person name="Detter J.C."/>
            <person name="Bruce D."/>
            <person name="Tapia R."/>
            <person name="Goodwin L."/>
            <person name="Pitluck S."/>
            <person name="Liolios K."/>
            <person name="Ivanova N."/>
            <person name="Mavromatis K."/>
            <person name="Ovchinnikova G."/>
            <person name="Pati A."/>
            <person name="Chen A."/>
            <person name="Palaniappan K."/>
            <person name="Land M."/>
            <person name="Hauser L."/>
            <person name="Chang Y.J."/>
            <person name="Jeffries C.D."/>
            <person name="Spring S."/>
            <person name="Rohde M."/>
            <person name="Goker M."/>
            <person name="Bristow J."/>
            <person name="Eisen J.A."/>
            <person name="Markowitz V."/>
            <person name="Hugenholtz P."/>
            <person name="Kyrpides N.C."/>
            <person name="Klenk H.P."/>
        </authorList>
    </citation>
    <scope>NUCLEOTIDE SEQUENCE [LARGE SCALE GENOMIC DNA]</scope>
    <source>
        <strain evidence="7">DSM 12261 / ALA-1</strain>
    </source>
</reference>
<dbReference type="Proteomes" id="UP000002366">
    <property type="component" value="Chromosome"/>
</dbReference>
<dbReference type="NCBIfam" id="TIGR01730">
    <property type="entry name" value="RND_mfp"/>
    <property type="match status" value="1"/>
</dbReference>
<dbReference type="PANTHER" id="PTHR30469">
    <property type="entry name" value="MULTIDRUG RESISTANCE PROTEIN MDTA"/>
    <property type="match status" value="1"/>
</dbReference>
<protein>
    <submittedName>
        <fullName evidence="6">Efflux transporter, RND family, MFP subunit</fullName>
    </submittedName>
</protein>
<dbReference type="Gene3D" id="6.10.140.1990">
    <property type="match status" value="1"/>
</dbReference>
<keyword evidence="7" id="KW-1185">Reference proteome</keyword>
<dbReference type="KEGG" id="aco:Amico_0397"/>
<dbReference type="Gene3D" id="1.10.287.470">
    <property type="entry name" value="Helix hairpin bin"/>
    <property type="match status" value="2"/>
</dbReference>
<keyword evidence="2 3" id="KW-0175">Coiled coil</keyword>
<dbReference type="EMBL" id="CP001997">
    <property type="protein sequence ID" value="ADE56540.1"/>
    <property type="molecule type" value="Genomic_DNA"/>
</dbReference>
<evidence type="ECO:0000259" key="5">
    <source>
        <dbReference type="Pfam" id="PF25881"/>
    </source>
</evidence>
<keyword evidence="4" id="KW-0472">Membrane</keyword>
<organism evidence="6 7">
    <name type="scientific">Aminobacterium colombiense (strain DSM 12261 / ALA-1)</name>
    <dbReference type="NCBI Taxonomy" id="572547"/>
    <lineage>
        <taxon>Bacteria</taxon>
        <taxon>Thermotogati</taxon>
        <taxon>Synergistota</taxon>
        <taxon>Synergistia</taxon>
        <taxon>Synergistales</taxon>
        <taxon>Aminobacteriaceae</taxon>
        <taxon>Aminobacterium</taxon>
    </lineage>
</organism>
<feature type="domain" description="YbhG-like alpha-helical hairpin" evidence="5">
    <location>
        <begin position="97"/>
        <end position="226"/>
    </location>
</feature>
<dbReference type="Gene3D" id="2.40.420.20">
    <property type="match status" value="1"/>
</dbReference>
<dbReference type="AlphaFoldDB" id="D5EDA8"/>
<gene>
    <name evidence="6" type="ordered locus">Amico_0397</name>
</gene>
<dbReference type="SUPFAM" id="SSF111369">
    <property type="entry name" value="HlyD-like secretion proteins"/>
    <property type="match status" value="3"/>
</dbReference>
<dbReference type="InterPro" id="IPR030190">
    <property type="entry name" value="MacA_alpha-hairpin_sf"/>
</dbReference>
<feature type="coiled-coil region" evidence="3">
    <location>
        <begin position="132"/>
        <end position="230"/>
    </location>
</feature>
<dbReference type="GO" id="GO:1990281">
    <property type="term" value="C:efflux pump complex"/>
    <property type="evidence" value="ECO:0007669"/>
    <property type="project" value="TreeGrafter"/>
</dbReference>
<comment type="similarity">
    <text evidence="1">Belongs to the membrane fusion protein (MFP) (TC 8.A.1) family.</text>
</comment>
<dbReference type="GO" id="GO:0019898">
    <property type="term" value="C:extrinsic component of membrane"/>
    <property type="evidence" value="ECO:0007669"/>
    <property type="project" value="InterPro"/>
</dbReference>
<dbReference type="GO" id="GO:0015562">
    <property type="term" value="F:efflux transmembrane transporter activity"/>
    <property type="evidence" value="ECO:0007669"/>
    <property type="project" value="TreeGrafter"/>
</dbReference>
<evidence type="ECO:0000313" key="6">
    <source>
        <dbReference type="EMBL" id="ADE56540.1"/>
    </source>
</evidence>
<dbReference type="HOGENOM" id="CLU_018816_1_0_0"/>
<accession>D5EDA8</accession>
<evidence type="ECO:0000256" key="3">
    <source>
        <dbReference type="SAM" id="Coils"/>
    </source>
</evidence>
<dbReference type="GO" id="GO:0030313">
    <property type="term" value="C:cell envelope"/>
    <property type="evidence" value="ECO:0007669"/>
    <property type="project" value="UniProtKB-SubCell"/>
</dbReference>
<sequence>MRFKRLWGVAAILIVVGGFFLLSNRKEEQKEKVVEKIARPVKYITLSAPDVVLRRVFPGKVLASKTADLSFRVSGPLIELPVKKGEPINKGDLVAQIDPRDFKVQLMNAQSALNNAKAQLSAMRAGARREEISALSSQVASAKAKLAEAEADYKRMERLFKEGVVAQVDLERSKTTYEVAKGEVNAASQELQKAKSGARAEDIAAMEATIQGLESQVQAAQSALDDTELKAPFKGIIAARYVDNFQSVQKDQPIVSLQNLEEVEIVISIPEQDIMKFRLNTSLGVSSSFEAAPNTQYSLVFKEISTEADPQTQTYAVTFTMPYPKDIVVLPGMTANVEFTGQNGAHEVKGFAVPSIAVVPGEGTTHFLWIINEETMTVHKVEVYIHSYQGDMVIVGGNITVGNRVVTAGVNYLAEGDPVTFLSPNE</sequence>
<evidence type="ECO:0000256" key="4">
    <source>
        <dbReference type="SAM" id="Phobius"/>
    </source>
</evidence>
<dbReference type="RefSeq" id="WP_013047806.1">
    <property type="nucleotide sequence ID" value="NC_014011.1"/>
</dbReference>
<name>D5EDA8_AMICL</name>
<dbReference type="Gene3D" id="2.40.30.170">
    <property type="match status" value="1"/>
</dbReference>
<evidence type="ECO:0000313" key="7">
    <source>
        <dbReference type="Proteomes" id="UP000002366"/>
    </source>
</evidence>
<dbReference type="GO" id="GO:1990961">
    <property type="term" value="P:xenobiotic detoxification by transmembrane export across the plasma membrane"/>
    <property type="evidence" value="ECO:0007669"/>
    <property type="project" value="InterPro"/>
</dbReference>
<dbReference type="Pfam" id="PF25881">
    <property type="entry name" value="HH_YBHG"/>
    <property type="match status" value="1"/>
</dbReference>
<keyword evidence="4" id="KW-0812">Transmembrane</keyword>
<dbReference type="InterPro" id="IPR006143">
    <property type="entry name" value="RND_pump_MFP"/>
</dbReference>
<dbReference type="InterPro" id="IPR059052">
    <property type="entry name" value="HH_YbhG-like"/>
</dbReference>
<keyword evidence="4" id="KW-1133">Transmembrane helix</keyword>
<dbReference type="eggNOG" id="COG0845">
    <property type="taxonomic scope" value="Bacteria"/>
</dbReference>
<dbReference type="PANTHER" id="PTHR30469:SF20">
    <property type="entry name" value="EFFLUX RND TRANSPORTER PERIPLASMIC ADAPTOR SUBUNIT"/>
    <property type="match status" value="1"/>
</dbReference>
<dbReference type="GO" id="GO:1990195">
    <property type="term" value="C:macrolide transmembrane transporter complex"/>
    <property type="evidence" value="ECO:0007669"/>
    <property type="project" value="InterPro"/>
</dbReference>
<dbReference type="STRING" id="572547.Amico_0397"/>
<evidence type="ECO:0000256" key="2">
    <source>
        <dbReference type="ARBA" id="ARBA00023054"/>
    </source>
</evidence>
<proteinExistence type="inferred from homology"/>
<feature type="transmembrane region" description="Helical" evidence="4">
    <location>
        <begin position="6"/>
        <end position="22"/>
    </location>
</feature>
<dbReference type="OrthoDB" id="250565at2"/>